<organism evidence="4">
    <name type="scientific">Roseihalotalea indica</name>
    <dbReference type="NCBI Taxonomy" id="2867963"/>
    <lineage>
        <taxon>Bacteria</taxon>
        <taxon>Pseudomonadati</taxon>
        <taxon>Bacteroidota</taxon>
        <taxon>Cytophagia</taxon>
        <taxon>Cytophagales</taxon>
        <taxon>Catalimonadaceae</taxon>
        <taxon>Roseihalotalea</taxon>
    </lineage>
</organism>
<dbReference type="InterPro" id="IPR005543">
    <property type="entry name" value="PASTA_dom"/>
</dbReference>
<proteinExistence type="predicted"/>
<reference evidence="4" key="2">
    <citation type="journal article" date="2024" name="Antonie Van Leeuwenhoek">
        <title>Roseihalotalea indica gen. nov., sp. nov., a halophilic Bacteroidetes from mesopelagic Southwest Indian Ocean with higher carbohydrate metabolic potential.</title>
        <authorList>
            <person name="Chen B."/>
            <person name="Zhang M."/>
            <person name="Lin D."/>
            <person name="Ye J."/>
            <person name="Tang K."/>
        </authorList>
    </citation>
    <scope>NUCLEOTIDE SEQUENCE</scope>
    <source>
        <strain evidence="4">TK19036</strain>
    </source>
</reference>
<feature type="region of interest" description="Disordered" evidence="1">
    <location>
        <begin position="264"/>
        <end position="290"/>
    </location>
</feature>
<evidence type="ECO:0000256" key="2">
    <source>
        <dbReference type="SAM" id="Phobius"/>
    </source>
</evidence>
<dbReference type="AlphaFoldDB" id="A0AA49GN47"/>
<feature type="compositionally biased region" description="Acidic residues" evidence="1">
    <location>
        <begin position="267"/>
        <end position="281"/>
    </location>
</feature>
<name>A0AA49GN47_9BACT</name>
<feature type="domain" description="PASTA" evidence="3">
    <location>
        <begin position="111"/>
        <end position="181"/>
    </location>
</feature>
<dbReference type="EMBL" id="CP120682">
    <property type="protein sequence ID" value="WKN36829.1"/>
    <property type="molecule type" value="Genomic_DNA"/>
</dbReference>
<keyword evidence="2" id="KW-1133">Transmembrane helix</keyword>
<dbReference type="Gene3D" id="3.30.10.20">
    <property type="match status" value="3"/>
</dbReference>
<dbReference type="CDD" id="cd06577">
    <property type="entry name" value="PASTA_pknB"/>
    <property type="match status" value="3"/>
</dbReference>
<protein>
    <submittedName>
        <fullName evidence="4">PASTA domain-containing protein</fullName>
    </submittedName>
</protein>
<sequence>MQLLKVHSWKGLLIHLAIMLVLGISAALLFFNAYLPATTNHGETVTVPDLEGLHEGEINDFLSKRNLKYEVMSDSGFTQEYDPLTVLTQYPLPGAKVKENRKIFLTLNAVNPPQVKMPRLIDGSIKNASLLLESYGLEIGQIKYVPDLAQNAVLEQNYQGQPIESGEFIPKGAKIDLVVGDGLGNTTLEVPELDGLVLDEAEVVILGSGLKIGNILFRDPSLSDRDPKDELQQAQDRLVIVKQNPASGKRIHIGEEVDIWLDRQAEQEDSILDEEEEETEEALPQASVNP</sequence>
<dbReference type="SUPFAM" id="SSF54184">
    <property type="entry name" value="Penicillin-binding protein 2x (pbp-2x), c-terminal domain"/>
    <property type="match status" value="1"/>
</dbReference>
<evidence type="ECO:0000256" key="1">
    <source>
        <dbReference type="SAM" id="MobiDB-lite"/>
    </source>
</evidence>
<dbReference type="Pfam" id="PF03793">
    <property type="entry name" value="PASTA"/>
    <property type="match status" value="1"/>
</dbReference>
<gene>
    <name evidence="4" type="ORF">K4G66_31170</name>
</gene>
<keyword evidence="2" id="KW-0472">Membrane</keyword>
<keyword evidence="2" id="KW-0812">Transmembrane</keyword>
<reference evidence="4" key="1">
    <citation type="journal article" date="2023" name="Comput. Struct. Biotechnol. J.">
        <title>Discovery of a novel marine Bacteroidetes with a rich repertoire of carbohydrate-active enzymes.</title>
        <authorList>
            <person name="Chen B."/>
            <person name="Liu G."/>
            <person name="Chen Q."/>
            <person name="Wang H."/>
            <person name="Liu L."/>
            <person name="Tang K."/>
        </authorList>
    </citation>
    <scope>NUCLEOTIDE SEQUENCE</scope>
    <source>
        <strain evidence="4">TK19036</strain>
    </source>
</reference>
<accession>A0AA49GN47</accession>
<feature type="domain" description="PASTA" evidence="3">
    <location>
        <begin position="42"/>
        <end position="109"/>
    </location>
</feature>
<dbReference type="SMART" id="SM00740">
    <property type="entry name" value="PASTA"/>
    <property type="match status" value="2"/>
</dbReference>
<feature type="transmembrane region" description="Helical" evidence="2">
    <location>
        <begin position="12"/>
        <end position="35"/>
    </location>
</feature>
<dbReference type="PROSITE" id="PS51178">
    <property type="entry name" value="PASTA"/>
    <property type="match status" value="2"/>
</dbReference>
<evidence type="ECO:0000313" key="4">
    <source>
        <dbReference type="EMBL" id="WKN36829.1"/>
    </source>
</evidence>
<evidence type="ECO:0000259" key="3">
    <source>
        <dbReference type="PROSITE" id="PS51178"/>
    </source>
</evidence>